<evidence type="ECO:0000313" key="4">
    <source>
        <dbReference type="Proteomes" id="UP000693970"/>
    </source>
</evidence>
<dbReference type="Pfam" id="PF05292">
    <property type="entry name" value="MCD"/>
    <property type="match status" value="1"/>
</dbReference>
<dbReference type="GO" id="GO:0006085">
    <property type="term" value="P:acetyl-CoA biosynthetic process"/>
    <property type="evidence" value="ECO:0007669"/>
    <property type="project" value="TreeGrafter"/>
</dbReference>
<feature type="domain" description="Malonyl-CoA decarboxylase N-terminal" evidence="2">
    <location>
        <begin position="166"/>
        <end position="266"/>
    </location>
</feature>
<protein>
    <submittedName>
        <fullName evidence="3">Malonyl-CoA decarboxylase</fullName>
    </submittedName>
</protein>
<evidence type="ECO:0000259" key="1">
    <source>
        <dbReference type="Pfam" id="PF05292"/>
    </source>
</evidence>
<dbReference type="OrthoDB" id="426718at2759"/>
<dbReference type="GO" id="GO:0006633">
    <property type="term" value="P:fatty acid biosynthetic process"/>
    <property type="evidence" value="ECO:0007669"/>
    <property type="project" value="InterPro"/>
</dbReference>
<dbReference type="PANTHER" id="PTHR28641">
    <property type="match status" value="1"/>
</dbReference>
<gene>
    <name evidence="3" type="ORF">IV203_029132</name>
</gene>
<dbReference type="GO" id="GO:0005782">
    <property type="term" value="C:peroxisomal matrix"/>
    <property type="evidence" value="ECO:0007669"/>
    <property type="project" value="TreeGrafter"/>
</dbReference>
<evidence type="ECO:0000259" key="2">
    <source>
        <dbReference type="Pfam" id="PF17408"/>
    </source>
</evidence>
<dbReference type="Pfam" id="PF17408">
    <property type="entry name" value="MCD_N"/>
    <property type="match status" value="1"/>
</dbReference>
<dbReference type="InterPro" id="IPR007956">
    <property type="entry name" value="Malonyl_CoA_deC_C"/>
</dbReference>
<organism evidence="3 4">
    <name type="scientific">Nitzschia inconspicua</name>
    <dbReference type="NCBI Taxonomy" id="303405"/>
    <lineage>
        <taxon>Eukaryota</taxon>
        <taxon>Sar</taxon>
        <taxon>Stramenopiles</taxon>
        <taxon>Ochrophyta</taxon>
        <taxon>Bacillariophyta</taxon>
        <taxon>Bacillariophyceae</taxon>
        <taxon>Bacillariophycidae</taxon>
        <taxon>Bacillariales</taxon>
        <taxon>Bacillariaceae</taxon>
        <taxon>Nitzschia</taxon>
    </lineage>
</organism>
<dbReference type="PANTHER" id="PTHR28641:SF1">
    <property type="entry name" value="MALONYL-COA DECARBOXYLASE, MITOCHONDRIAL"/>
    <property type="match status" value="1"/>
</dbReference>
<dbReference type="InterPro" id="IPR035372">
    <property type="entry name" value="MCD_N"/>
</dbReference>
<proteinExistence type="predicted"/>
<reference evidence="3" key="2">
    <citation type="submission" date="2021-04" db="EMBL/GenBank/DDBJ databases">
        <authorList>
            <person name="Podell S."/>
        </authorList>
    </citation>
    <scope>NUCLEOTIDE SEQUENCE</scope>
    <source>
        <strain evidence="3">Hildebrandi</strain>
    </source>
</reference>
<feature type="domain" description="Malonyl-CoA decarboxylase C-terminal" evidence="1">
    <location>
        <begin position="269"/>
        <end position="563"/>
    </location>
</feature>
<dbReference type="InterPro" id="IPR038917">
    <property type="entry name" value="Malonyl_CoA_deC"/>
</dbReference>
<name>A0A9K3Q035_9STRA</name>
<comment type="caution">
    <text evidence="3">The sequence shown here is derived from an EMBL/GenBank/DDBJ whole genome shotgun (WGS) entry which is preliminary data.</text>
</comment>
<dbReference type="Proteomes" id="UP000693970">
    <property type="component" value="Unassembled WGS sequence"/>
</dbReference>
<keyword evidence="4" id="KW-1185">Reference proteome</keyword>
<reference evidence="3" key="1">
    <citation type="journal article" date="2021" name="Sci. Rep.">
        <title>Diploid genomic architecture of Nitzschia inconspicua, an elite biomass production diatom.</title>
        <authorList>
            <person name="Oliver A."/>
            <person name="Podell S."/>
            <person name="Pinowska A."/>
            <person name="Traller J.C."/>
            <person name="Smith S.R."/>
            <person name="McClure R."/>
            <person name="Beliaev A."/>
            <person name="Bohutskyi P."/>
            <person name="Hill E.A."/>
            <person name="Rabines A."/>
            <person name="Zheng H."/>
            <person name="Allen L.Z."/>
            <person name="Kuo A."/>
            <person name="Grigoriev I.V."/>
            <person name="Allen A.E."/>
            <person name="Hazlebeck D."/>
            <person name="Allen E.E."/>
        </authorList>
    </citation>
    <scope>NUCLEOTIDE SEQUENCE</scope>
    <source>
        <strain evidence="3">Hildebrandi</strain>
    </source>
</reference>
<dbReference type="GO" id="GO:0005759">
    <property type="term" value="C:mitochondrial matrix"/>
    <property type="evidence" value="ECO:0007669"/>
    <property type="project" value="TreeGrafter"/>
</dbReference>
<dbReference type="GO" id="GO:0050080">
    <property type="term" value="F:malonyl-CoA decarboxylase activity"/>
    <property type="evidence" value="ECO:0007669"/>
    <property type="project" value="InterPro"/>
</dbReference>
<evidence type="ECO:0000313" key="3">
    <source>
        <dbReference type="EMBL" id="KAG7366462.1"/>
    </source>
</evidence>
<dbReference type="AlphaFoldDB" id="A0A9K3Q035"/>
<dbReference type="EMBL" id="JAGRRH010000007">
    <property type="protein sequence ID" value="KAG7366462.1"/>
    <property type="molecule type" value="Genomic_DNA"/>
</dbReference>
<sequence>MGLVKTRYHRIPLIATATFASTISGKVPFGTSRPLFFHTDTNYSSLLHSRTKIPKFGKKEKDTFDTLQTLIRRLKQPPPLRVPTETGDVSLKTSLSPPFVEKKRLAELANSFVRGYSDLPPLRLPPRLENDFSISSHPCGRFQTLIFLASQCGPSMDSVESSFLKNERIHEHIEQLKNDDKMRKNSVEALSQLRKALTPSYEELFSFILRQNAIDGMEFLVALREDLIQIKRYWKDSCFSINGMSGHFSQFQDLDGYLQSVFATWFAPGMLELRRITYEKTSASIIEFISVKEAVHPMKSLEDLRSRLGPKRRVFALFHPLLPERPLVFVHIALIGSGEGEDHDISKLIPSSIKDVMDLETLNENSQMSACNLTPKVATFYSISNGVKGLAGVGLGEFLLKQAIQSLKKELPSLEIFVTLSPIPGFRKWLQVKLEQHKDVTLLSPRERQRLMECGLVSTVEKETFPWGELWENLGKENFSVLSTDSKDKKWNEDEKAAVLRDVLSKLACRYLAQEKHRGKPLDGVCKFHVGNGAQLHDVHFAADLSRVGMNNSFGMMCNYLYDLDQLEGNCANFETDYTVPISASIQQRLV</sequence>
<accession>A0A9K3Q035</accession>
<dbReference type="GO" id="GO:2001294">
    <property type="term" value="P:malonyl-CoA catabolic process"/>
    <property type="evidence" value="ECO:0007669"/>
    <property type="project" value="TreeGrafter"/>
</dbReference>